<reference evidence="2 3" key="1">
    <citation type="submission" date="2014-01" db="EMBL/GenBank/DDBJ databases">
        <title>Development of a Comparative Genomic Fingerprinting Assay for High Resolution Genotyping of Arcobacter butzleri.</title>
        <authorList>
            <person name="Webb A.L."/>
            <person name="Inglis G.D."/>
            <person name="Kruczkiewicz P."/>
            <person name="Selinger L.B."/>
            <person name="Taboada E.N."/>
        </authorList>
    </citation>
    <scope>NUCLEOTIDE SEQUENCE [LARGE SCALE GENOMIC DNA]</scope>
    <source>
        <strain evidence="2 3">L348</strain>
    </source>
</reference>
<feature type="domain" description="YopX protein" evidence="1">
    <location>
        <begin position="74"/>
        <end position="204"/>
    </location>
</feature>
<proteinExistence type="predicted"/>
<evidence type="ECO:0000313" key="3">
    <source>
        <dbReference type="Proteomes" id="UP000035514"/>
    </source>
</evidence>
<protein>
    <recommendedName>
        <fullName evidence="1">YopX protein domain-containing protein</fullName>
    </recommendedName>
</protein>
<name>A0A0G9K600_9BACT</name>
<organism evidence="2 3">
    <name type="scientific">Aliarcobacter butzleri L348</name>
    <dbReference type="NCBI Taxonomy" id="1447256"/>
    <lineage>
        <taxon>Bacteria</taxon>
        <taxon>Pseudomonadati</taxon>
        <taxon>Campylobacterota</taxon>
        <taxon>Epsilonproteobacteria</taxon>
        <taxon>Campylobacterales</taxon>
        <taxon>Arcobacteraceae</taxon>
        <taxon>Aliarcobacter</taxon>
    </lineage>
</organism>
<gene>
    <name evidence="2" type="ORF">AA20_04055</name>
</gene>
<dbReference type="Pfam" id="PF09643">
    <property type="entry name" value="YopX"/>
    <property type="match status" value="1"/>
</dbReference>
<dbReference type="PATRIC" id="fig|1447256.3.peg.786"/>
<comment type="caution">
    <text evidence="2">The sequence shown here is derived from an EMBL/GenBank/DDBJ whole genome shotgun (WGS) entry which is preliminary data.</text>
</comment>
<dbReference type="Proteomes" id="UP000035514">
    <property type="component" value="Unassembled WGS sequence"/>
</dbReference>
<sequence>MLKLAYISKKILVALEPLDISLARFVKYSLADLNILIISMLNNQPKALNWAFFIFIKFTKWIFRDKGEKMREIKFRGIPLFGNEFVFGSLIIEKNEKGEDTYTIRRYENGKVSYFEVKPESVGQYTGLKDKNGIEIYEGDILKSNSARIIIVEWDIRFGVAQFIFKNIDKSSPYGRYLDTYNWITTDSNDVEITGNIYENPELYENNNNKWTRI</sequence>
<evidence type="ECO:0000313" key="2">
    <source>
        <dbReference type="EMBL" id="KLE01200.1"/>
    </source>
</evidence>
<dbReference type="InterPro" id="IPR019096">
    <property type="entry name" value="YopX_protein"/>
</dbReference>
<evidence type="ECO:0000259" key="1">
    <source>
        <dbReference type="Pfam" id="PF09643"/>
    </source>
</evidence>
<dbReference type="AlphaFoldDB" id="A0A0G9K600"/>
<dbReference type="EMBL" id="JAIQ01000071">
    <property type="protein sequence ID" value="KLE01200.1"/>
    <property type="molecule type" value="Genomic_DNA"/>
</dbReference>
<dbReference type="Gene3D" id="2.30.30.290">
    <property type="entry name" value="YopX-like domains"/>
    <property type="match status" value="1"/>
</dbReference>
<dbReference type="SUPFAM" id="SSF159006">
    <property type="entry name" value="YopX-like"/>
    <property type="match status" value="1"/>
</dbReference>
<dbReference type="InterPro" id="IPR023385">
    <property type="entry name" value="YopX-like_C"/>
</dbReference>
<accession>A0A0G9K600</accession>